<dbReference type="Gene3D" id="3.40.50.150">
    <property type="entry name" value="Vaccinia Virus protein VP39"/>
    <property type="match status" value="1"/>
</dbReference>
<dbReference type="InterPro" id="IPR029063">
    <property type="entry name" value="SAM-dependent_MTases_sf"/>
</dbReference>
<dbReference type="EMBL" id="SMFQ01000004">
    <property type="protein sequence ID" value="TCJ85254.1"/>
    <property type="molecule type" value="Genomic_DNA"/>
</dbReference>
<evidence type="ECO:0000313" key="2">
    <source>
        <dbReference type="Proteomes" id="UP000294887"/>
    </source>
</evidence>
<keyword evidence="2" id="KW-1185">Reference proteome</keyword>
<proteinExistence type="predicted"/>
<dbReference type="SUPFAM" id="SSF53335">
    <property type="entry name" value="S-adenosyl-L-methionine-dependent methyltransferases"/>
    <property type="match status" value="1"/>
</dbReference>
<sequence length="199" mass="22803">MHIQKPFSESCVQNQQVILDVLKPLLKDKKHLLEIGSGTGQHAVFLAGQMPHLIWQTSDQSIYHGGIKAWLDEAGLDNTRDPLSINVSADEWPEENYDVIFSANAVHIMSWENVVDYFNHACPLLESNGYFILYGPFNYEEKYTSESNANFDQWLKNNDPKSCIKDFEKLNKLAEENNMSIVDDIAMPANNRILVWQKN</sequence>
<dbReference type="Pfam" id="PF06080">
    <property type="entry name" value="DUF938"/>
    <property type="match status" value="1"/>
</dbReference>
<dbReference type="AlphaFoldDB" id="A0A4R1EZ07"/>
<dbReference type="OrthoDB" id="5563826at2"/>
<dbReference type="PANTHER" id="PTHR20974:SF0">
    <property type="entry name" value="UPF0585 PROTEIN CG18661"/>
    <property type="match status" value="1"/>
</dbReference>
<evidence type="ECO:0000313" key="1">
    <source>
        <dbReference type="EMBL" id="TCJ85254.1"/>
    </source>
</evidence>
<gene>
    <name evidence="1" type="ORF">EV695_3221</name>
</gene>
<comment type="caution">
    <text evidence="1">The sequence shown here is derived from an EMBL/GenBank/DDBJ whole genome shotgun (WGS) entry which is preliminary data.</text>
</comment>
<protein>
    <submittedName>
        <fullName evidence="1">Uncharacterized protein DUF938</fullName>
    </submittedName>
</protein>
<organism evidence="1 2">
    <name type="scientific">Cocleimonas flava</name>
    <dbReference type="NCBI Taxonomy" id="634765"/>
    <lineage>
        <taxon>Bacteria</taxon>
        <taxon>Pseudomonadati</taxon>
        <taxon>Pseudomonadota</taxon>
        <taxon>Gammaproteobacteria</taxon>
        <taxon>Thiotrichales</taxon>
        <taxon>Thiotrichaceae</taxon>
        <taxon>Cocleimonas</taxon>
    </lineage>
</organism>
<accession>A0A4R1EZ07</accession>
<dbReference type="PANTHER" id="PTHR20974">
    <property type="entry name" value="UPF0585 PROTEIN CG18661"/>
    <property type="match status" value="1"/>
</dbReference>
<reference evidence="1 2" key="1">
    <citation type="submission" date="2019-03" db="EMBL/GenBank/DDBJ databases">
        <title>Genomic Encyclopedia of Type Strains, Phase IV (KMG-IV): sequencing the most valuable type-strain genomes for metagenomic binning, comparative biology and taxonomic classification.</title>
        <authorList>
            <person name="Goeker M."/>
        </authorList>
    </citation>
    <scope>NUCLEOTIDE SEQUENCE [LARGE SCALE GENOMIC DNA]</scope>
    <source>
        <strain evidence="1 2">DSM 24830</strain>
    </source>
</reference>
<dbReference type="InterPro" id="IPR010342">
    <property type="entry name" value="DUF938"/>
</dbReference>
<dbReference type="Proteomes" id="UP000294887">
    <property type="component" value="Unassembled WGS sequence"/>
</dbReference>
<name>A0A4R1EZ07_9GAMM</name>
<dbReference type="RefSeq" id="WP_131906955.1">
    <property type="nucleotide sequence ID" value="NZ_BAAAFU010000001.1"/>
</dbReference>